<dbReference type="PANTHER" id="PTHR33445:SF1">
    <property type="entry name" value="ATP SYNTHASE SUBUNIT B"/>
    <property type="match status" value="1"/>
</dbReference>
<evidence type="ECO:0000256" key="9">
    <source>
        <dbReference type="ARBA" id="ARBA00023065"/>
    </source>
</evidence>
<dbReference type="AlphaFoldDB" id="A0A844QLH5"/>
<dbReference type="InterPro" id="IPR002146">
    <property type="entry name" value="ATP_synth_b/b'su_bac/chlpt"/>
</dbReference>
<evidence type="ECO:0000256" key="3">
    <source>
        <dbReference type="ARBA" id="ARBA00022448"/>
    </source>
</evidence>
<dbReference type="GO" id="GO:0046933">
    <property type="term" value="F:proton-transporting ATP synthase activity, rotational mechanism"/>
    <property type="evidence" value="ECO:0007669"/>
    <property type="project" value="UniProtKB-UniRule"/>
</dbReference>
<protein>
    <recommendedName>
        <fullName evidence="15">ATP synthase subunit b</fullName>
    </recommendedName>
    <alternativeName>
        <fullName evidence="15">ATP synthase F(0) sector subunit b</fullName>
    </alternativeName>
    <alternativeName>
        <fullName evidence="15">ATPase subunit I</fullName>
    </alternativeName>
    <alternativeName>
        <fullName evidence="15">F-type ATPase subunit b</fullName>
        <shortName evidence="15">F-ATPase subunit b</shortName>
    </alternativeName>
</protein>
<feature type="region of interest" description="Disordered" evidence="18">
    <location>
        <begin position="1"/>
        <end position="35"/>
    </location>
</feature>
<dbReference type="GO" id="GO:0005886">
    <property type="term" value="C:plasma membrane"/>
    <property type="evidence" value="ECO:0007669"/>
    <property type="project" value="UniProtKB-SubCell"/>
</dbReference>
<dbReference type="CDD" id="cd06503">
    <property type="entry name" value="ATP-synt_Fo_b"/>
    <property type="match status" value="1"/>
</dbReference>
<proteinExistence type="inferred from homology"/>
<evidence type="ECO:0000256" key="16">
    <source>
        <dbReference type="RuleBase" id="RU003848"/>
    </source>
</evidence>
<evidence type="ECO:0000256" key="17">
    <source>
        <dbReference type="SAM" id="Coils"/>
    </source>
</evidence>
<keyword evidence="9 15" id="KW-0406">Ion transport</keyword>
<evidence type="ECO:0000256" key="18">
    <source>
        <dbReference type="SAM" id="MobiDB-lite"/>
    </source>
</evidence>
<name>A0A844QLH5_9HYPH</name>
<dbReference type="GO" id="GO:0046961">
    <property type="term" value="F:proton-transporting ATPase activity, rotational mechanism"/>
    <property type="evidence" value="ECO:0007669"/>
    <property type="project" value="TreeGrafter"/>
</dbReference>
<keyword evidence="4 15" id="KW-1003">Cell membrane</keyword>
<keyword evidence="11 15" id="KW-0066">ATP synthesis</keyword>
<evidence type="ECO:0000256" key="5">
    <source>
        <dbReference type="ARBA" id="ARBA00022547"/>
    </source>
</evidence>
<accession>A0A844QLH5</accession>
<evidence type="ECO:0000256" key="8">
    <source>
        <dbReference type="ARBA" id="ARBA00022989"/>
    </source>
</evidence>
<gene>
    <name evidence="15" type="primary">atpF</name>
    <name evidence="19" type="ORF">GN330_15955</name>
</gene>
<dbReference type="GO" id="GO:0045259">
    <property type="term" value="C:proton-transporting ATP synthase complex"/>
    <property type="evidence" value="ECO:0007669"/>
    <property type="project" value="UniProtKB-KW"/>
</dbReference>
<keyword evidence="7 15" id="KW-0375">Hydrogen ion transport</keyword>
<comment type="function">
    <text evidence="12 15">F(1)F(0) ATP synthase produces ATP from ADP in the presence of a proton or sodium gradient. F-type ATPases consist of two structural domains, F(1) containing the extramembraneous catalytic core and F(0) containing the membrane proton channel, linked together by a central stalk and a peripheral stalk. During catalysis, ATP synthesis in the catalytic domain of F(1) is coupled via a rotary mechanism of the central stalk subunits to proton translocation.</text>
</comment>
<keyword evidence="20" id="KW-1185">Reference proteome</keyword>
<evidence type="ECO:0000256" key="4">
    <source>
        <dbReference type="ARBA" id="ARBA00022475"/>
    </source>
</evidence>
<feature type="transmembrane region" description="Helical" evidence="15">
    <location>
        <begin position="42"/>
        <end position="60"/>
    </location>
</feature>
<comment type="subcellular location">
    <subcellularLocation>
        <location evidence="1">Cell inner membrane</location>
        <topology evidence="1">Single-pass membrane protein</topology>
    </subcellularLocation>
    <subcellularLocation>
        <location evidence="15">Cell membrane</location>
        <topology evidence="15">Single-pass membrane protein</topology>
    </subcellularLocation>
</comment>
<dbReference type="Gene3D" id="6.10.250.1580">
    <property type="match status" value="1"/>
</dbReference>
<dbReference type="HAMAP" id="MF_01398">
    <property type="entry name" value="ATP_synth_b_bprime"/>
    <property type="match status" value="1"/>
</dbReference>
<dbReference type="Proteomes" id="UP000463224">
    <property type="component" value="Unassembled WGS sequence"/>
</dbReference>
<sequence>MFVAPAFAASDQPAENGETHSATEAGHDGAEAGFPPFETSTYPSQILWLAITFGLFYLFLKRVALPRLAGIMEVRRDRIAQDLDQAARLKQESDEAIAAYEQALAEARLKANEIGQKARDAAKAQADETRRVVEAQLEERLTGAETRISEIKASALSDVGTIAEDTAGSIVQTLGGGSVTKAEVAAAVKAAR</sequence>
<keyword evidence="8 15" id="KW-1133">Transmembrane helix</keyword>
<dbReference type="InterPro" id="IPR050059">
    <property type="entry name" value="ATP_synthase_B_chain"/>
</dbReference>
<comment type="function">
    <text evidence="13">Component of the F(0) channel, it forms part of the peripheral stalk, linking F(1) to F(0). The b'-subunit is a diverged and duplicated form of b found in plants and photosynthetic bacteria.</text>
</comment>
<reference evidence="19 20" key="1">
    <citation type="submission" date="2019-12" db="EMBL/GenBank/DDBJ databases">
        <title>Nitratireductor arenosus sp. nov., Isolated from sea sand, Jeju island, South Korea.</title>
        <authorList>
            <person name="Kim W."/>
        </authorList>
    </citation>
    <scope>NUCLEOTIDE SEQUENCE [LARGE SCALE GENOMIC DNA]</scope>
    <source>
        <strain evidence="19 20">CAU 1489</strain>
    </source>
</reference>
<evidence type="ECO:0000256" key="7">
    <source>
        <dbReference type="ARBA" id="ARBA00022781"/>
    </source>
</evidence>
<dbReference type="Pfam" id="PF00430">
    <property type="entry name" value="ATP-synt_B"/>
    <property type="match status" value="1"/>
</dbReference>
<organism evidence="19 20">
    <name type="scientific">Nitratireductor arenosus</name>
    <dbReference type="NCBI Taxonomy" id="2682096"/>
    <lineage>
        <taxon>Bacteria</taxon>
        <taxon>Pseudomonadati</taxon>
        <taxon>Pseudomonadota</taxon>
        <taxon>Alphaproteobacteria</taxon>
        <taxon>Hyphomicrobiales</taxon>
        <taxon>Phyllobacteriaceae</taxon>
        <taxon>Nitratireductor</taxon>
    </lineage>
</organism>
<evidence type="ECO:0000256" key="12">
    <source>
        <dbReference type="ARBA" id="ARBA00025198"/>
    </source>
</evidence>
<evidence type="ECO:0000256" key="6">
    <source>
        <dbReference type="ARBA" id="ARBA00022692"/>
    </source>
</evidence>
<evidence type="ECO:0000256" key="14">
    <source>
        <dbReference type="ARBA" id="ARBA00025830"/>
    </source>
</evidence>
<evidence type="ECO:0000313" key="20">
    <source>
        <dbReference type="Proteomes" id="UP000463224"/>
    </source>
</evidence>
<dbReference type="RefSeq" id="WP_156713641.1">
    <property type="nucleotide sequence ID" value="NZ_WPHG01000003.1"/>
</dbReference>
<evidence type="ECO:0000256" key="10">
    <source>
        <dbReference type="ARBA" id="ARBA00023136"/>
    </source>
</evidence>
<feature type="coiled-coil region" evidence="17">
    <location>
        <begin position="83"/>
        <end position="154"/>
    </location>
</feature>
<comment type="subunit">
    <text evidence="14 15">F-type ATPases have 2 components, F(1) - the catalytic core - and F(0) - the membrane proton channel. F(1) has five subunits: alpha(3), beta(3), gamma(1), delta(1), epsilon(1). F(0) has three main subunits: a(1), b(2) and c(10-14). The alpha and beta chains form an alternating ring which encloses part of the gamma chain. F(1) is attached to F(0) by a central stalk formed by the gamma and epsilon chains, while a peripheral stalk is formed by the delta and b chains.</text>
</comment>
<keyword evidence="3 15" id="KW-0813">Transport</keyword>
<keyword evidence="6 15" id="KW-0812">Transmembrane</keyword>
<evidence type="ECO:0000256" key="2">
    <source>
        <dbReference type="ARBA" id="ARBA00005513"/>
    </source>
</evidence>
<keyword evidence="17" id="KW-0175">Coiled coil</keyword>
<dbReference type="EMBL" id="WPHG01000003">
    <property type="protein sequence ID" value="MVA98741.1"/>
    <property type="molecule type" value="Genomic_DNA"/>
</dbReference>
<comment type="caution">
    <text evidence="19">The sequence shown here is derived from an EMBL/GenBank/DDBJ whole genome shotgun (WGS) entry which is preliminary data.</text>
</comment>
<dbReference type="NCBIfam" id="NF006612">
    <property type="entry name" value="PRK09174.1"/>
    <property type="match status" value="1"/>
</dbReference>
<keyword evidence="10 15" id="KW-0472">Membrane</keyword>
<evidence type="ECO:0000313" key="19">
    <source>
        <dbReference type="EMBL" id="MVA98741.1"/>
    </source>
</evidence>
<evidence type="ECO:0000256" key="11">
    <source>
        <dbReference type="ARBA" id="ARBA00023310"/>
    </source>
</evidence>
<evidence type="ECO:0000256" key="1">
    <source>
        <dbReference type="ARBA" id="ARBA00004377"/>
    </source>
</evidence>
<dbReference type="PANTHER" id="PTHR33445">
    <property type="entry name" value="ATP SYNTHASE SUBUNIT B', CHLOROPLASTIC"/>
    <property type="match status" value="1"/>
</dbReference>
<evidence type="ECO:0000256" key="15">
    <source>
        <dbReference type="HAMAP-Rule" id="MF_01398"/>
    </source>
</evidence>
<comment type="similarity">
    <text evidence="2 15 16">Belongs to the ATPase B chain family.</text>
</comment>
<evidence type="ECO:0000256" key="13">
    <source>
        <dbReference type="ARBA" id="ARBA00025614"/>
    </source>
</evidence>
<keyword evidence="5 15" id="KW-0138">CF(0)</keyword>